<dbReference type="GO" id="GO:0071596">
    <property type="term" value="P:ubiquitin-dependent protein catabolic process via the N-end rule pathway"/>
    <property type="evidence" value="ECO:0007669"/>
    <property type="project" value="UniProtKB-UniRule"/>
</dbReference>
<reference evidence="5 6" key="1">
    <citation type="submission" date="2020-04" db="EMBL/GenBank/DDBJ databases">
        <title>Plant Genome Project.</title>
        <authorList>
            <person name="Zhang R.-G."/>
        </authorList>
    </citation>
    <scope>NUCLEOTIDE SEQUENCE [LARGE SCALE GENOMIC DNA]</scope>
    <source>
        <strain evidence="5">YNK0</strain>
        <tissue evidence="5">Leaf</tissue>
    </source>
</reference>
<dbReference type="EC" id="2.3.2.27" evidence="1"/>
<organism evidence="5 6">
    <name type="scientific">Tetracentron sinense</name>
    <name type="common">Spur-leaf</name>
    <dbReference type="NCBI Taxonomy" id="13715"/>
    <lineage>
        <taxon>Eukaryota</taxon>
        <taxon>Viridiplantae</taxon>
        <taxon>Streptophyta</taxon>
        <taxon>Embryophyta</taxon>
        <taxon>Tracheophyta</taxon>
        <taxon>Spermatophyta</taxon>
        <taxon>Magnoliopsida</taxon>
        <taxon>Trochodendrales</taxon>
        <taxon>Trochodendraceae</taxon>
        <taxon>Tetracentron</taxon>
    </lineage>
</organism>
<dbReference type="InterPro" id="IPR044046">
    <property type="entry name" value="E3_ligase_UBR-like_C"/>
</dbReference>
<dbReference type="GO" id="GO:0016567">
    <property type="term" value="P:protein ubiquitination"/>
    <property type="evidence" value="ECO:0007669"/>
    <property type="project" value="UniProtKB-UniRule"/>
</dbReference>
<keyword evidence="6" id="KW-1185">Reference proteome</keyword>
<feature type="transmembrane region" description="Helical" evidence="3">
    <location>
        <begin position="417"/>
        <end position="437"/>
    </location>
</feature>
<sequence>MASVADDLNSSSSDTDEVPFNNKVESGSITFDLDSSTLAISSREKSPQKVDFKPPPETLNMSRLEDGTSDNLTALSRSFSIKHGHGESSFFVVGPLSGTIPYSGSISLRSDSSTTSTRSFAFPCFLLISHEIVLLCEIVVEYDAFWLIFLGKEKMRAAQSKFMASLNSTEKNEFDGSKSEKEVCLSDVGRVSEESAQVVCSFCRDPDFRSPLSFWIFIQKSRLVSLSDRGTPSWEEIHQSDEECFSIATNKVPDSFARDIVSCSLKMTSSSHLAQFVQSAVNEFAYDGQPGEVDAFLDFIKARLPAVRNTQLPNTSHDTSVNVEYSLEMIEEYMYQSIQRDLHGILLHSNVTKDDEKFSKVEEGLTRSSDSKSALFRKYIASLSRETSENPSASKNVLSCSEDALSKSNIQFTTYDGLVLLIVMVFVFLLVGILCMGSIRKQGIVTFAVNYKGIIWGDKMLITEMVPFIISMAVCGSPQGNMSSILDHVDKGLLYPDIQFWKRASDPILAWDPFSSLMWILFCLPCPFLSSMDSFLSLCASVLCCLCNSDLIRRLSSPYSRRCALLWKILNSSTSAAFYDRSRYANNDMLYGTGTCGLLRELKEVEELGNMFKIPPLDVVLKDVVMRALVIKWSHHFRKEFKVHSFGCALHSTPALPFKLMCLPHIYEDLLQRYIKQHCTDCKSVQDEPALCLLCGRLYSPSWKACCRESGCQALAMACGAGTGLFLLIRRTTILLQRAARQAPWPSPYLDAFGEEVN</sequence>
<dbReference type="GO" id="GO:0000151">
    <property type="term" value="C:ubiquitin ligase complex"/>
    <property type="evidence" value="ECO:0007669"/>
    <property type="project" value="TreeGrafter"/>
</dbReference>
<keyword evidence="3" id="KW-0812">Transmembrane</keyword>
<evidence type="ECO:0000313" key="6">
    <source>
        <dbReference type="Proteomes" id="UP000655225"/>
    </source>
</evidence>
<evidence type="ECO:0000256" key="3">
    <source>
        <dbReference type="SAM" id="Phobius"/>
    </source>
</evidence>
<comment type="pathway">
    <text evidence="1">Protein modification; protein ubiquitination.</text>
</comment>
<dbReference type="GO" id="GO:0061630">
    <property type="term" value="F:ubiquitin protein ligase activity"/>
    <property type="evidence" value="ECO:0007669"/>
    <property type="project" value="UniProtKB-UniRule"/>
</dbReference>
<dbReference type="Proteomes" id="UP000655225">
    <property type="component" value="Unassembled WGS sequence"/>
</dbReference>
<keyword evidence="1" id="KW-0479">Metal-binding</keyword>
<evidence type="ECO:0000259" key="4">
    <source>
        <dbReference type="Pfam" id="PF18995"/>
    </source>
</evidence>
<feature type="compositionally biased region" description="Basic and acidic residues" evidence="2">
    <location>
        <begin position="42"/>
        <end position="54"/>
    </location>
</feature>
<name>A0A834YRI2_TETSI</name>
<dbReference type="GO" id="GO:0008270">
    <property type="term" value="F:zinc ion binding"/>
    <property type="evidence" value="ECO:0007669"/>
    <property type="project" value="UniProtKB-UniRule"/>
</dbReference>
<accession>A0A834YRI2</accession>
<comment type="caution">
    <text evidence="5">The sequence shown here is derived from an EMBL/GenBank/DDBJ whole genome shotgun (WGS) entry which is preliminary data.</text>
</comment>
<dbReference type="Pfam" id="PF18995">
    <property type="entry name" value="PRT6_C"/>
    <property type="match status" value="2"/>
</dbReference>
<comment type="similarity">
    <text evidence="1">Belongs to the E3 ubiquitin-protein ligase UBR1-like family.</text>
</comment>
<gene>
    <name evidence="5" type="ORF">HHK36_022198</name>
</gene>
<dbReference type="UniPathway" id="UPA00143"/>
<dbReference type="PANTHER" id="PTHR21497">
    <property type="entry name" value="UBIQUITIN LIGASE E3 ALPHA-RELATED"/>
    <property type="match status" value="1"/>
</dbReference>
<keyword evidence="1" id="KW-0808">Transferase</keyword>
<dbReference type="OrthoDB" id="26387at2759"/>
<comment type="catalytic activity">
    <reaction evidence="1">
        <text>S-ubiquitinyl-[E2 ubiquitin-conjugating enzyme]-L-cysteine + [acceptor protein]-L-lysine = [E2 ubiquitin-conjugating enzyme]-L-cysteine + N(6)-ubiquitinyl-[acceptor protein]-L-lysine.</text>
        <dbReference type="EC" id="2.3.2.27"/>
    </reaction>
</comment>
<keyword evidence="1" id="KW-0862">Zinc</keyword>
<keyword evidence="3" id="KW-1133">Transmembrane helix</keyword>
<feature type="domain" description="E3 ubiquitin-protein ligase UBR-like C-terminal" evidence="4">
    <location>
        <begin position="493"/>
        <end position="540"/>
    </location>
</feature>
<protein>
    <recommendedName>
        <fullName evidence="1">E3 ubiquitin-protein ligase</fullName>
        <ecNumber evidence="1">2.3.2.27</ecNumber>
    </recommendedName>
</protein>
<dbReference type="PANTHER" id="PTHR21497:SF53">
    <property type="entry name" value="E3 UBIQUITIN-PROTEIN LIGASE PRT6"/>
    <property type="match status" value="1"/>
</dbReference>
<keyword evidence="3" id="KW-0472">Membrane</keyword>
<evidence type="ECO:0000256" key="1">
    <source>
        <dbReference type="RuleBase" id="RU366018"/>
    </source>
</evidence>
<proteinExistence type="inferred from homology"/>
<dbReference type="GO" id="GO:0005737">
    <property type="term" value="C:cytoplasm"/>
    <property type="evidence" value="ECO:0007669"/>
    <property type="project" value="TreeGrafter"/>
</dbReference>
<feature type="region of interest" description="Disordered" evidence="2">
    <location>
        <begin position="39"/>
        <end position="66"/>
    </location>
</feature>
<dbReference type="EMBL" id="JABCRI010000016">
    <property type="protein sequence ID" value="KAF8391860.1"/>
    <property type="molecule type" value="Genomic_DNA"/>
</dbReference>
<dbReference type="InterPro" id="IPR039164">
    <property type="entry name" value="UBR1-like"/>
</dbReference>
<feature type="region of interest" description="Disordered" evidence="2">
    <location>
        <begin position="1"/>
        <end position="22"/>
    </location>
</feature>
<keyword evidence="1" id="KW-0833">Ubl conjugation pathway</keyword>
<evidence type="ECO:0000256" key="2">
    <source>
        <dbReference type="SAM" id="MobiDB-lite"/>
    </source>
</evidence>
<evidence type="ECO:0000313" key="5">
    <source>
        <dbReference type="EMBL" id="KAF8391860.1"/>
    </source>
</evidence>
<comment type="function">
    <text evidence="1">Ubiquitin ligase protein which is a component of the N-end rule pathway. Recognizes and binds to proteins bearing specific N-terminal residues that are destabilizing according to the N-end rule, leading to their ubiquitination and subsequent degradation.</text>
</comment>
<feature type="domain" description="E3 ubiquitin-protein ligase UBR-like C-terminal" evidence="4">
    <location>
        <begin position="550"/>
        <end position="756"/>
    </location>
</feature>
<dbReference type="AlphaFoldDB" id="A0A834YRI2"/>
<keyword evidence="1" id="KW-0863">Zinc-finger</keyword>